<dbReference type="InterPro" id="IPR010982">
    <property type="entry name" value="Lambda_DNA-bd_dom_sf"/>
</dbReference>
<name>A0ABS0D2N5_9NOCA</name>
<evidence type="ECO:0000313" key="2">
    <source>
        <dbReference type="Proteomes" id="UP000702209"/>
    </source>
</evidence>
<dbReference type="RefSeq" id="WP_195134087.1">
    <property type="nucleotide sequence ID" value="NZ_JADLQX010000075.1"/>
</dbReference>
<keyword evidence="2" id="KW-1185">Reference proteome</keyword>
<reference evidence="1 2" key="1">
    <citation type="submission" date="2020-10" db="EMBL/GenBank/DDBJ databases">
        <title>Identification of Nocardia species via Next-generation sequencing and recognition of intraspecies genetic diversity.</title>
        <authorList>
            <person name="Li P."/>
            <person name="Li P."/>
            <person name="Lu B."/>
        </authorList>
    </citation>
    <scope>NUCLEOTIDE SEQUENCE [LARGE SCALE GENOMIC DNA]</scope>
    <source>
        <strain evidence="1 2">BJ06-0157</strain>
    </source>
</reference>
<protein>
    <recommendedName>
        <fullName evidence="3">XRE family transcriptional regulator</fullName>
    </recommendedName>
</protein>
<evidence type="ECO:0000313" key="1">
    <source>
        <dbReference type="EMBL" id="MBF6302906.1"/>
    </source>
</evidence>
<evidence type="ECO:0008006" key="3">
    <source>
        <dbReference type="Google" id="ProtNLM"/>
    </source>
</evidence>
<proteinExistence type="predicted"/>
<dbReference type="Gene3D" id="1.10.260.40">
    <property type="entry name" value="lambda repressor-like DNA-binding domains"/>
    <property type="match status" value="1"/>
</dbReference>
<organism evidence="1 2">
    <name type="scientific">Nocardia amamiensis</name>
    <dbReference type="NCBI Taxonomy" id="404578"/>
    <lineage>
        <taxon>Bacteria</taxon>
        <taxon>Bacillati</taxon>
        <taxon>Actinomycetota</taxon>
        <taxon>Actinomycetes</taxon>
        <taxon>Mycobacteriales</taxon>
        <taxon>Nocardiaceae</taxon>
        <taxon>Nocardia</taxon>
    </lineage>
</organism>
<dbReference type="Proteomes" id="UP000702209">
    <property type="component" value="Unassembled WGS sequence"/>
</dbReference>
<accession>A0ABS0D2N5</accession>
<gene>
    <name evidence="1" type="ORF">IU459_36125</name>
</gene>
<comment type="caution">
    <text evidence="1">The sequence shown here is derived from an EMBL/GenBank/DDBJ whole genome shotgun (WGS) entry which is preliminary data.</text>
</comment>
<dbReference type="EMBL" id="JADLQX010000075">
    <property type="protein sequence ID" value="MBF6302906.1"/>
    <property type="molecule type" value="Genomic_DNA"/>
</dbReference>
<sequence length="229" mass="24860">MGKNERDKALEYLLDARTGDATGERPVLNEEDAAEVEALIAAVDFVADAVRATDDIPAEEAALPLEEDRVAAMLGLVPDPTYSLDSTALTRARKSAGYSARDLAERLAARGWDISLGDVFRWETRGGPEVSPALIRAIAEETATQPDNLVTDRSTASENDEVAAVMASTDFQELVARWAESQRTSQALARSTLKARMLTTVHRGEKPDAAQMLHSLAAFIEAYEKGRSR</sequence>